<protein>
    <recommendedName>
        <fullName evidence="5">NAB domain-containing protein</fullName>
    </recommendedName>
</protein>
<comment type="similarity">
    <text evidence="2">Belongs to the NET family.</text>
</comment>
<sequence>MEKMVSNEKKKEGQTAALSWCWNSHNNDLHKSQWLETTLSELDDKIKLILSMIEEDGDSFAKRAKMFYERRPELIKVLEDLHKSYRSLAEKYDHLNSGLSHALHSASFSSLKALRHVHSSTHHQMNVMMINPDADDDQNSLKLKAPAADQHHHHHLDDTEIDYECLLEMKKKKKFDYDDDDYDGTTSNRGSSDGEEEYQKNKKTWSISGKEVMELVEDHVRQRGELIRRNKEKRETIRDLRNQVNRLIGEISGISNIKRTQNFAAKAAAQRLAQVMASQAADDDEDEEDDLGFRYSAPPPISLARNVNSGARPAVPPPRTNRSPSPAVNFRMYLFIYLFWGYLAGVNLARNFVEETPSVRSTSAGRSSMSHRAAPLVPPSKTSLRTAVSLPPVEPPVNSRPKEIR</sequence>
<dbReference type="InterPro" id="IPR011684">
    <property type="entry name" value="NAB"/>
</dbReference>
<name>A0A978UH90_ZIZJJ</name>
<organism evidence="6 7">
    <name type="scientific">Ziziphus jujuba var. spinosa</name>
    <dbReference type="NCBI Taxonomy" id="714518"/>
    <lineage>
        <taxon>Eukaryota</taxon>
        <taxon>Viridiplantae</taxon>
        <taxon>Streptophyta</taxon>
        <taxon>Embryophyta</taxon>
        <taxon>Tracheophyta</taxon>
        <taxon>Spermatophyta</taxon>
        <taxon>Magnoliopsida</taxon>
        <taxon>eudicotyledons</taxon>
        <taxon>Gunneridae</taxon>
        <taxon>Pentapetalae</taxon>
        <taxon>rosids</taxon>
        <taxon>fabids</taxon>
        <taxon>Rosales</taxon>
        <taxon>Rhamnaceae</taxon>
        <taxon>Paliureae</taxon>
        <taxon>Ziziphus</taxon>
    </lineage>
</organism>
<comment type="caution">
    <text evidence="6">The sequence shown here is derived from an EMBL/GenBank/DDBJ whole genome shotgun (WGS) entry which is preliminary data.</text>
</comment>
<feature type="region of interest" description="Disordered" evidence="4">
    <location>
        <begin position="361"/>
        <end position="405"/>
    </location>
</feature>
<dbReference type="GO" id="GO:0003779">
    <property type="term" value="F:actin binding"/>
    <property type="evidence" value="ECO:0007669"/>
    <property type="project" value="InterPro"/>
</dbReference>
<dbReference type="PROSITE" id="PS51774">
    <property type="entry name" value="NAB"/>
    <property type="match status" value="1"/>
</dbReference>
<evidence type="ECO:0000313" key="7">
    <source>
        <dbReference type="Proteomes" id="UP000813462"/>
    </source>
</evidence>
<dbReference type="EMBL" id="JAEACU010000011">
    <property type="protein sequence ID" value="KAH7514171.1"/>
    <property type="molecule type" value="Genomic_DNA"/>
</dbReference>
<feature type="region of interest" description="Disordered" evidence="4">
    <location>
        <begin position="302"/>
        <end position="323"/>
    </location>
</feature>
<evidence type="ECO:0000313" key="6">
    <source>
        <dbReference type="EMBL" id="KAH7514171.1"/>
    </source>
</evidence>
<feature type="coiled-coil region" evidence="3">
    <location>
        <begin position="223"/>
        <end position="250"/>
    </location>
</feature>
<gene>
    <name evidence="6" type="ORF">FEM48_Zijuj11G0060300</name>
</gene>
<evidence type="ECO:0000259" key="5">
    <source>
        <dbReference type="PROSITE" id="PS51774"/>
    </source>
</evidence>
<evidence type="ECO:0000256" key="3">
    <source>
        <dbReference type="SAM" id="Coils"/>
    </source>
</evidence>
<feature type="domain" description="NAB" evidence="5">
    <location>
        <begin position="18"/>
        <end position="99"/>
    </location>
</feature>
<dbReference type="InterPro" id="IPR051861">
    <property type="entry name" value="NET_actin-binding_domain"/>
</dbReference>
<proteinExistence type="inferred from homology"/>
<dbReference type="PANTHER" id="PTHR32258:SF22">
    <property type="entry name" value="PROTEIN NETWORKED 3A-LIKE"/>
    <property type="match status" value="1"/>
</dbReference>
<accession>A0A978UH90</accession>
<evidence type="ECO:0000256" key="1">
    <source>
        <dbReference type="ARBA" id="ARBA00023054"/>
    </source>
</evidence>
<feature type="compositionally biased region" description="Polar residues" evidence="4">
    <location>
        <begin position="361"/>
        <end position="370"/>
    </location>
</feature>
<dbReference type="Pfam" id="PF07765">
    <property type="entry name" value="KIP1"/>
    <property type="match status" value="1"/>
</dbReference>
<keyword evidence="1 3" id="KW-0175">Coiled coil</keyword>
<dbReference type="PANTHER" id="PTHR32258">
    <property type="entry name" value="PROTEIN NETWORKED 4A"/>
    <property type="match status" value="1"/>
</dbReference>
<dbReference type="AlphaFoldDB" id="A0A978UH90"/>
<feature type="region of interest" description="Disordered" evidence="4">
    <location>
        <begin position="177"/>
        <end position="202"/>
    </location>
</feature>
<dbReference type="Proteomes" id="UP000813462">
    <property type="component" value="Unassembled WGS sequence"/>
</dbReference>
<evidence type="ECO:0000256" key="4">
    <source>
        <dbReference type="SAM" id="MobiDB-lite"/>
    </source>
</evidence>
<reference evidence="6" key="1">
    <citation type="journal article" date="2021" name="Front. Plant Sci.">
        <title>Chromosome-Scale Genome Assembly for Chinese Sour Jujube and Insights Into Its Genome Evolution and Domestication Signature.</title>
        <authorList>
            <person name="Shen L.-Y."/>
            <person name="Luo H."/>
            <person name="Wang X.-L."/>
            <person name="Wang X.-M."/>
            <person name="Qiu X.-J."/>
            <person name="Liu H."/>
            <person name="Zhou S.-S."/>
            <person name="Jia K.-H."/>
            <person name="Nie S."/>
            <person name="Bao Y.-T."/>
            <person name="Zhang R.-G."/>
            <person name="Yun Q.-Z."/>
            <person name="Chai Y.-H."/>
            <person name="Lu J.-Y."/>
            <person name="Li Y."/>
            <person name="Zhao S.-W."/>
            <person name="Mao J.-F."/>
            <person name="Jia S.-G."/>
            <person name="Mao Y.-M."/>
        </authorList>
    </citation>
    <scope>NUCLEOTIDE SEQUENCE</scope>
    <source>
        <strain evidence="6">AT0</strain>
        <tissue evidence="6">Leaf</tissue>
    </source>
</reference>
<evidence type="ECO:0000256" key="2">
    <source>
        <dbReference type="ARBA" id="ARBA00038006"/>
    </source>
</evidence>